<reference evidence="1 2" key="1">
    <citation type="submission" date="2019-06" db="EMBL/GenBank/DDBJ databases">
        <title>Sequencing the genomes of 1000 actinobacteria strains.</title>
        <authorList>
            <person name="Klenk H.-P."/>
        </authorList>
    </citation>
    <scope>NUCLEOTIDE SEQUENCE [LARGE SCALE GENOMIC DNA]</scope>
    <source>
        <strain evidence="1 2">DSM 43186</strain>
    </source>
</reference>
<comment type="caution">
    <text evidence="1">The sequence shown here is derived from an EMBL/GenBank/DDBJ whole genome shotgun (WGS) entry which is preliminary data.</text>
</comment>
<gene>
    <name evidence="1" type="ORF">FHX40_4635</name>
</gene>
<dbReference type="EMBL" id="VFPQ01000002">
    <property type="protein sequence ID" value="TQM72493.1"/>
    <property type="molecule type" value="Genomic_DNA"/>
</dbReference>
<dbReference type="Proteomes" id="UP000319213">
    <property type="component" value="Unassembled WGS sequence"/>
</dbReference>
<protein>
    <submittedName>
        <fullName evidence="1">Uncharacterized protein</fullName>
    </submittedName>
</protein>
<evidence type="ECO:0000313" key="2">
    <source>
        <dbReference type="Proteomes" id="UP000319213"/>
    </source>
</evidence>
<name>A0A543IPI6_9ACTN</name>
<dbReference type="AlphaFoldDB" id="A0A543IPI6"/>
<keyword evidence="2" id="KW-1185">Reference proteome</keyword>
<dbReference type="OrthoDB" id="3535508at2"/>
<sequence>MNADRLVAGRRPRPLTAAECAERLRRELEKYGVTAEVHAGFGLALVSVWADLVVWTDGRWFRWRSGRISINGRPVYAFAPASDVVTAARRVAQRYGQLRQQYPPPPWLAEGSS</sequence>
<proteinExistence type="predicted"/>
<accession>A0A543IPI6</accession>
<dbReference type="RefSeq" id="WP_142262045.1">
    <property type="nucleotide sequence ID" value="NZ_BMPV01000002.1"/>
</dbReference>
<evidence type="ECO:0000313" key="1">
    <source>
        <dbReference type="EMBL" id="TQM72493.1"/>
    </source>
</evidence>
<organism evidence="1 2">
    <name type="scientific">Thermopolyspora flexuosa</name>
    <dbReference type="NCBI Taxonomy" id="103836"/>
    <lineage>
        <taxon>Bacteria</taxon>
        <taxon>Bacillati</taxon>
        <taxon>Actinomycetota</taxon>
        <taxon>Actinomycetes</taxon>
        <taxon>Streptosporangiales</taxon>
        <taxon>Streptosporangiaceae</taxon>
        <taxon>Thermopolyspora</taxon>
    </lineage>
</organism>